<dbReference type="PANTHER" id="PTHR35671">
    <property type="entry name" value="PROTEIN TOPAZ1"/>
    <property type="match status" value="1"/>
</dbReference>
<keyword evidence="11" id="KW-1185">Reference proteome</keyword>
<feature type="compositionally biased region" description="Polar residues" evidence="8">
    <location>
        <begin position="1"/>
        <end position="10"/>
    </location>
</feature>
<keyword evidence="5" id="KW-0221">Differentiation</keyword>
<evidence type="ECO:0000313" key="11">
    <source>
        <dbReference type="Proteomes" id="UP000018467"/>
    </source>
</evidence>
<feature type="compositionally biased region" description="Low complexity" evidence="8">
    <location>
        <begin position="885"/>
        <end position="895"/>
    </location>
</feature>
<evidence type="ECO:0000256" key="5">
    <source>
        <dbReference type="ARBA" id="ARBA00022782"/>
    </source>
</evidence>
<feature type="region of interest" description="Disordered" evidence="8">
    <location>
        <begin position="1"/>
        <end position="105"/>
    </location>
</feature>
<dbReference type="GO" id="GO:0030154">
    <property type="term" value="P:cell differentiation"/>
    <property type="evidence" value="ECO:0007669"/>
    <property type="project" value="UniProtKB-KW"/>
</dbReference>
<dbReference type="InterPro" id="IPR038952">
    <property type="entry name" value="TOPAZ1"/>
</dbReference>
<evidence type="ECO:0000256" key="2">
    <source>
        <dbReference type="ARBA" id="ARBA00004514"/>
    </source>
</evidence>
<dbReference type="GO" id="GO:0005829">
    <property type="term" value="C:cytosol"/>
    <property type="evidence" value="ECO:0007669"/>
    <property type="project" value="UniProtKB-SubCell"/>
</dbReference>
<dbReference type="Pfam" id="PF14669">
    <property type="entry name" value="Asp_Glu_race_2"/>
    <property type="match status" value="1"/>
</dbReference>
<evidence type="ECO:0000259" key="9">
    <source>
        <dbReference type="Pfam" id="PF14669"/>
    </source>
</evidence>
<comment type="subcellular location">
    <subcellularLocation>
        <location evidence="2">Cytoplasm</location>
        <location evidence="2">Cytosol</location>
    </subcellularLocation>
</comment>
<feature type="region of interest" description="Disordered" evidence="8">
    <location>
        <begin position="581"/>
        <end position="604"/>
    </location>
</feature>
<organism evidence="10 11">
    <name type="scientific">Astyanax mexicanus</name>
    <name type="common">Blind cave fish</name>
    <name type="synonym">Astyanax fasciatus mexicanus</name>
    <dbReference type="NCBI Taxonomy" id="7994"/>
    <lineage>
        <taxon>Eukaryota</taxon>
        <taxon>Metazoa</taxon>
        <taxon>Chordata</taxon>
        <taxon>Craniata</taxon>
        <taxon>Vertebrata</taxon>
        <taxon>Euteleostomi</taxon>
        <taxon>Actinopterygii</taxon>
        <taxon>Neopterygii</taxon>
        <taxon>Teleostei</taxon>
        <taxon>Ostariophysi</taxon>
        <taxon>Characiformes</taxon>
        <taxon>Characoidei</taxon>
        <taxon>Acestrorhamphidae</taxon>
        <taxon>Acestrorhamphinae</taxon>
        <taxon>Astyanax</taxon>
    </lineage>
</organism>
<feature type="compositionally biased region" description="Low complexity" evidence="8">
    <location>
        <begin position="814"/>
        <end position="825"/>
    </location>
</feature>
<keyword evidence="6" id="KW-0744">Spermatogenesis</keyword>
<evidence type="ECO:0000256" key="7">
    <source>
        <dbReference type="ARBA" id="ARBA00031943"/>
    </source>
</evidence>
<feature type="compositionally biased region" description="Low complexity" evidence="8">
    <location>
        <begin position="832"/>
        <end position="856"/>
    </location>
</feature>
<dbReference type="InterPro" id="IPR029435">
    <property type="entry name" value="TOPAZ1_dom"/>
</dbReference>
<dbReference type="InParanoid" id="A0A3B1K1S5"/>
<evidence type="ECO:0000256" key="6">
    <source>
        <dbReference type="ARBA" id="ARBA00022871"/>
    </source>
</evidence>
<reference evidence="10" key="3">
    <citation type="submission" date="2025-08" db="UniProtKB">
        <authorList>
            <consortium name="Ensembl"/>
        </authorList>
    </citation>
    <scope>IDENTIFICATION</scope>
</reference>
<protein>
    <recommendedName>
        <fullName evidence="3">Protein TOPAZ1</fullName>
    </recommendedName>
    <alternativeName>
        <fullName evidence="7">Testis- and ovary-specific PAZ domain-containing protein 1</fullName>
    </alternativeName>
</protein>
<dbReference type="FunCoup" id="A0A3B1K1S5">
    <property type="interactions" value="4"/>
</dbReference>
<feature type="region of interest" description="Disordered" evidence="8">
    <location>
        <begin position="814"/>
        <end position="895"/>
    </location>
</feature>
<feature type="compositionally biased region" description="Polar residues" evidence="8">
    <location>
        <begin position="581"/>
        <end position="592"/>
    </location>
</feature>
<evidence type="ECO:0000256" key="1">
    <source>
        <dbReference type="ARBA" id="ARBA00002132"/>
    </source>
</evidence>
<reference evidence="10" key="4">
    <citation type="submission" date="2025-09" db="UniProtKB">
        <authorList>
            <consortium name="Ensembl"/>
        </authorList>
    </citation>
    <scope>IDENTIFICATION</scope>
</reference>
<reference evidence="11" key="2">
    <citation type="journal article" date="2014" name="Nat. Commun.">
        <title>The cavefish genome reveals candidate genes for eye loss.</title>
        <authorList>
            <person name="McGaugh S.E."/>
            <person name="Gross J.B."/>
            <person name="Aken B."/>
            <person name="Blin M."/>
            <person name="Borowsky R."/>
            <person name="Chalopin D."/>
            <person name="Hinaux H."/>
            <person name="Jeffery W.R."/>
            <person name="Keene A."/>
            <person name="Ma L."/>
            <person name="Minx P."/>
            <person name="Murphy D."/>
            <person name="O'Quin K.E."/>
            <person name="Retaux S."/>
            <person name="Rohner N."/>
            <person name="Searle S.M."/>
            <person name="Stahl B.A."/>
            <person name="Tabin C."/>
            <person name="Volff J.N."/>
            <person name="Yoshizawa M."/>
            <person name="Warren W.C."/>
        </authorList>
    </citation>
    <scope>NUCLEOTIDE SEQUENCE [LARGE SCALE GENOMIC DNA]</scope>
    <source>
        <strain evidence="11">female</strain>
    </source>
</reference>
<proteinExistence type="predicted"/>
<dbReference type="STRING" id="7994.ENSAMXP00000048040"/>
<dbReference type="Proteomes" id="UP000018467">
    <property type="component" value="Unassembled WGS sequence"/>
</dbReference>
<feature type="compositionally biased region" description="Low complexity" evidence="8">
    <location>
        <begin position="765"/>
        <end position="781"/>
    </location>
</feature>
<feature type="domain" description="Protein TOPAZ1" evidence="9">
    <location>
        <begin position="1263"/>
        <end position="1436"/>
    </location>
</feature>
<feature type="region of interest" description="Disordered" evidence="8">
    <location>
        <begin position="636"/>
        <end position="667"/>
    </location>
</feature>
<feature type="region of interest" description="Disordered" evidence="8">
    <location>
        <begin position="744"/>
        <end position="783"/>
    </location>
</feature>
<evidence type="ECO:0000256" key="4">
    <source>
        <dbReference type="ARBA" id="ARBA00022490"/>
    </source>
</evidence>
<feature type="compositionally biased region" description="Polar residues" evidence="8">
    <location>
        <begin position="745"/>
        <end position="756"/>
    </location>
</feature>
<evidence type="ECO:0000256" key="8">
    <source>
        <dbReference type="SAM" id="MobiDB-lite"/>
    </source>
</evidence>
<reference evidence="11" key="1">
    <citation type="submission" date="2013-03" db="EMBL/GenBank/DDBJ databases">
        <authorList>
            <person name="Jeffery W."/>
            <person name="Warren W."/>
            <person name="Wilson R.K."/>
        </authorList>
    </citation>
    <scope>NUCLEOTIDE SEQUENCE</scope>
    <source>
        <strain evidence="11">female</strain>
    </source>
</reference>
<evidence type="ECO:0000256" key="3">
    <source>
        <dbReference type="ARBA" id="ARBA00016464"/>
    </source>
</evidence>
<dbReference type="GeneTree" id="ENSGT00390000012495"/>
<feature type="compositionally biased region" description="Polar residues" evidence="8">
    <location>
        <begin position="95"/>
        <end position="104"/>
    </location>
</feature>
<sequence length="1658" mass="182803">MLPSNSSNRIKLNRNAFRLESGSAPKRRRAVGEPRDPLLGTDPALTGCGPRASSPPNAREPVREPPGDTSGGTGEGALDPFRCGVTNDTNNNDTVSENPTQPQPISCHLSFALRFSDAKNATRKPSTGPGTVACYINGKVCVESSLRFGPAEPSGLDRTPEGEQRVVSPVRRGRGTSRCTRSSGDKPTPDTQIKPPWTRASTAEASNFNKKSKGKKCFDLVTRFGSGRHVKRSVRNPCCALCGDVKYTAPVHNNPAGLRKPRLRFPGLPRRREVAKVRPAAAQAKQKGTLIIWFKEYPRVNLCDIARVFDVTSHDFSCVLPVVMHQNWDQKRDHKSVPCLKTELRSLMQHYSSDDSKWIGSQISKVCAPTNRCPSLSSGERDSGTTEDQSVLDTALVHDDDCPETSENPVSKMFDHKRMRLTSFERTPCLPIGCGDVLHPDKTNANFVEGSAMASVCQEETMAPVPRLPPLVPECVTACNGFGSPQSYHLICKPSVDHKNSTVGESDALHSRLNENGMSEDSDEEVCSPHSFSCQRTQAYLTWTRFSCARTCRSWPFPRRGPPAEMKSAVRTGPRWITTSRTADSTDQTVSDVQPGLQPKMTHDCITGKNVRYSPVRIQGSSNEQRLNKMETIPEEVQEAPAEPREHQKETGKAASSDHSMKKDGTIGKNMRDCLFKMLGSSIKGLVDQKEQGQTSSTQLNKMETDGDSEQKLLPLAKFLEGTENVERLETFQALESIKDCGLKQRTQQTSPSNLSRLHPREDSCTTSTSSSPSKMVCSSVEPQASSLVPIKKHGSISPVENTTDPLYLLSALNPVSSPSKSNSKQSEDETSSSSSSPASSSLSSSGEDNSTSNCSPVQSSEESEVDAECSSLQDELCESGRTNSSPFPSRSPEFSIEAADDMDVLRAYEEDAIILDVIQDDPDLFGVVETAERLTQTQGQVALKKGYTVSLQPEKTSAIGNRNRIVWSEPESPRKLTADCRMGNSFDFHTVDISEPSQGSVTQLGRSWLPLKSEQTYTDYNNNQGERYSDMNADNVLNSTGSSRLVIDSGNSVRSTAGSGFSAPRSSSVQYCYYYFSEHYTCRKNFCRYLHSAKAEDEKFCMDTVLKFCRAGNPVVLQRAVAVLVEYYMTNSPGVSYNQSIVNSLLSCLLNLALIGKMQSVINTLLTHKKTPPPDLIMALYERVRERGLLKTVPELILLTSKIIDAGCVFTVNQCEMMQSQLQMLQVPGQQMEIFQAVKCRALATNPQTAEVSVLAQAVVQVEMYKEQENWSELARVFCRVCNGHYSAGEVTRFCCCITVVLMTESKDKLTLPFEPFAESICEKEPPGGLVRSFLGRVGVSLMFKYYRILDWAKGMKVVLAMSRLHVEFSTLKGLFSSEEWMSRCKLITTATELFLNSGSIEGALNVLRADEWFVSSSVWPCEAGDVENRKKVLTQLAGKTSYRDTLEVLSNLPGLSKPLDGVQVGEYCSVFNTHLRKCVMNQVLPVAADTLEFMLTQGIPPDTTQLQNVIHKLGKQNNWNRARALFKRARSAGHYSEVGCGTDSLALPCCLNEIEMTLAFEMFITGVGATLQNFSDPSQPLLITLKRTSSGEAVMESRYLAAGCCMLSAAKIPNPKLSIRYMAVNQDQEQIFHLDRGSAAKWLSHNYTWAQEMWAS</sequence>
<dbReference type="GO" id="GO:0048137">
    <property type="term" value="P:spermatocyte division"/>
    <property type="evidence" value="ECO:0007669"/>
    <property type="project" value="TreeGrafter"/>
</dbReference>
<feature type="compositionally biased region" description="Basic and acidic residues" evidence="8">
    <location>
        <begin position="642"/>
        <end position="652"/>
    </location>
</feature>
<evidence type="ECO:0000313" key="10">
    <source>
        <dbReference type="Ensembl" id="ENSAMXP00000048040.1"/>
    </source>
</evidence>
<feature type="region of interest" description="Disordered" evidence="8">
    <location>
        <begin position="151"/>
        <end position="206"/>
    </location>
</feature>
<feature type="region of interest" description="Disordered" evidence="8">
    <location>
        <begin position="688"/>
        <end position="708"/>
    </location>
</feature>
<dbReference type="Bgee" id="ENSAMXG00000042198">
    <property type="expression patterns" value="Expressed in testis and 3 other cell types or tissues"/>
</dbReference>
<name>A0A3B1K1S5_ASTMX</name>
<dbReference type="PANTHER" id="PTHR35671:SF1">
    <property type="entry name" value="PROTEIN TOPAZ1"/>
    <property type="match status" value="1"/>
</dbReference>
<accession>A0A3B1K1S5</accession>
<feature type="compositionally biased region" description="Polar residues" evidence="8">
    <location>
        <begin position="692"/>
        <end position="702"/>
    </location>
</feature>
<comment type="function">
    <text evidence="1">Important for normal spermatogenesis and male fertility. Specifically required for progression to the post-meiotic stages of spermatocyte development. Seems to be necessary for normal expression levels of a number of testis-expressed gene transcripts, although its role in this process is unclear.</text>
</comment>
<dbReference type="Ensembl" id="ENSAMXT00000040642.1">
    <property type="protein sequence ID" value="ENSAMXP00000048040.1"/>
    <property type="gene ID" value="ENSAMXG00000042198.1"/>
</dbReference>
<keyword evidence="4" id="KW-0963">Cytoplasm</keyword>